<proteinExistence type="predicted"/>
<evidence type="ECO:0000256" key="1">
    <source>
        <dbReference type="SAM" id="SignalP"/>
    </source>
</evidence>
<feature type="signal peptide" evidence="1">
    <location>
        <begin position="1"/>
        <end position="21"/>
    </location>
</feature>
<gene>
    <name evidence="2" type="ORF">GCM10023322_56930</name>
</gene>
<evidence type="ECO:0000313" key="3">
    <source>
        <dbReference type="Proteomes" id="UP001501570"/>
    </source>
</evidence>
<dbReference type="Gene3D" id="3.40.190.10">
    <property type="entry name" value="Periplasmic binding protein-like II"/>
    <property type="match status" value="1"/>
</dbReference>
<reference evidence="3" key="1">
    <citation type="journal article" date="2019" name="Int. J. Syst. Evol. Microbiol.">
        <title>The Global Catalogue of Microorganisms (GCM) 10K type strain sequencing project: providing services to taxonomists for standard genome sequencing and annotation.</title>
        <authorList>
            <consortium name="The Broad Institute Genomics Platform"/>
            <consortium name="The Broad Institute Genome Sequencing Center for Infectious Disease"/>
            <person name="Wu L."/>
            <person name="Ma J."/>
        </authorList>
    </citation>
    <scope>NUCLEOTIDE SEQUENCE [LARGE SCALE GENOMIC DNA]</scope>
    <source>
        <strain evidence="3">JCM 18304</strain>
    </source>
</reference>
<sequence length="452" mass="47493">MLAVSASALALAVLATGCSSNGDSGNASGGKTVITVEGLPATTKPGPRQAFLDDVKRFEAANPTITIKPTDASWDAQSFAAKLAGGSAETVIQVPLTEPQGIIQRGQALDITKQVKQLPEYGKLDQHVLAEEKDTGGKLYGLPVNEYALGLVYSRAVFTKAGLDPDQPPVTWDDVRADAKKIAATGAVGFSIPTTDNFGGWMLTTMAYTRGGRMEAQQGGKWVSSVTNDATTQTLQWLSALRWDDKTTGTTSVITSTDPVQALATGKLGMSIGAPNTYTQFVTTYHGNKDDFGVSAMPQGGGNATLSGGTVAMVTAKATQQQAEAAVKWIDFEYLQPQLDPTVAVAQAKAQSAQEGAVVGLPAVPLFDQASTDQIAAAVKPYATVPVDNFTKYLTDTRKLTYVSEPPVGAQDLYHALDPVVQALLSQKNADLNAKLASAQKTINGTLQRLQP</sequence>
<dbReference type="EMBL" id="BAABJQ010000020">
    <property type="protein sequence ID" value="GAA5193895.1"/>
    <property type="molecule type" value="Genomic_DNA"/>
</dbReference>
<dbReference type="PANTHER" id="PTHR43649:SF16">
    <property type="entry name" value="SUGAR-BINDING LIPOPROTEIN"/>
    <property type="match status" value="1"/>
</dbReference>
<dbReference type="PANTHER" id="PTHR43649">
    <property type="entry name" value="ARABINOSE-BINDING PROTEIN-RELATED"/>
    <property type="match status" value="1"/>
</dbReference>
<dbReference type="InterPro" id="IPR050490">
    <property type="entry name" value="Bact_solute-bd_prot1"/>
</dbReference>
<protein>
    <submittedName>
        <fullName evidence="2">Extracellular solute-binding protein</fullName>
    </submittedName>
</protein>
<comment type="caution">
    <text evidence="2">The sequence shown here is derived from an EMBL/GenBank/DDBJ whole genome shotgun (WGS) entry which is preliminary data.</text>
</comment>
<dbReference type="Proteomes" id="UP001501570">
    <property type="component" value="Unassembled WGS sequence"/>
</dbReference>
<keyword evidence="1" id="KW-0732">Signal</keyword>
<feature type="chain" id="PRO_5046535615" evidence="1">
    <location>
        <begin position="22"/>
        <end position="452"/>
    </location>
</feature>
<keyword evidence="3" id="KW-1185">Reference proteome</keyword>
<evidence type="ECO:0000313" key="2">
    <source>
        <dbReference type="EMBL" id="GAA5193895.1"/>
    </source>
</evidence>
<accession>A0ABP9SEU3</accession>
<dbReference type="SUPFAM" id="SSF53850">
    <property type="entry name" value="Periplasmic binding protein-like II"/>
    <property type="match status" value="1"/>
</dbReference>
<name>A0ABP9SEU3_9ACTN</name>
<organism evidence="2 3">
    <name type="scientific">Rugosimonospora acidiphila</name>
    <dbReference type="NCBI Taxonomy" id="556531"/>
    <lineage>
        <taxon>Bacteria</taxon>
        <taxon>Bacillati</taxon>
        <taxon>Actinomycetota</taxon>
        <taxon>Actinomycetes</taxon>
        <taxon>Micromonosporales</taxon>
        <taxon>Micromonosporaceae</taxon>
        <taxon>Rugosimonospora</taxon>
    </lineage>
</organism>